<dbReference type="EMBL" id="LJOW01000203">
    <property type="protein sequence ID" value="OBQ39211.1"/>
    <property type="molecule type" value="Genomic_DNA"/>
</dbReference>
<evidence type="ECO:0008006" key="3">
    <source>
        <dbReference type="Google" id="ProtNLM"/>
    </source>
</evidence>
<reference evidence="1 2" key="1">
    <citation type="submission" date="2015-09" db="EMBL/GenBank/DDBJ databases">
        <title>Aphanizomenon flos-aquae WA102.</title>
        <authorList>
            <person name="Driscoll C."/>
        </authorList>
    </citation>
    <scope>NUCLEOTIDE SEQUENCE [LARGE SCALE GENOMIC DNA]</scope>
    <source>
        <strain evidence="1">WA102</strain>
    </source>
</reference>
<protein>
    <recommendedName>
        <fullName evidence="3">PBS lyase</fullName>
    </recommendedName>
</protein>
<gene>
    <name evidence="1" type="ORF">AN484_23520</name>
</gene>
<name>A0A1B7WQ19_APHFL</name>
<comment type="caution">
    <text evidence="1">The sequence shown here is derived from an EMBL/GenBank/DDBJ whole genome shotgun (WGS) entry which is preliminary data.</text>
</comment>
<organism evidence="1 2">
    <name type="scientific">Aphanizomenon flos-aquae WA102</name>
    <dbReference type="NCBI Taxonomy" id="1710896"/>
    <lineage>
        <taxon>Bacteria</taxon>
        <taxon>Bacillati</taxon>
        <taxon>Cyanobacteriota</taxon>
        <taxon>Cyanophyceae</taxon>
        <taxon>Nostocales</taxon>
        <taxon>Aphanizomenonaceae</taxon>
        <taxon>Aphanizomenon</taxon>
    </lineage>
</organism>
<accession>A0A1B7WQ19</accession>
<evidence type="ECO:0000313" key="1">
    <source>
        <dbReference type="EMBL" id="OBQ39211.1"/>
    </source>
</evidence>
<proteinExistence type="predicted"/>
<sequence>MDIAILRGKLERWSFPLGPFLSIEDVYIEMEEETHRLGSISANQLVEALIKLETEGDPLWETLDEFIVTWYSRNYPADLTEAVLQNLRPTGPPSIVGLLGCTISSNKAVNKLKQTLDLNNANDDLLEAFVGTIGDIGSAEDLEILHSLQKRQNLAITIKESIKIAISNIYDRVGI</sequence>
<dbReference type="Proteomes" id="UP000092093">
    <property type="component" value="Unassembled WGS sequence"/>
</dbReference>
<dbReference type="AlphaFoldDB" id="A0A1B7WQ19"/>
<evidence type="ECO:0000313" key="2">
    <source>
        <dbReference type="Proteomes" id="UP000092093"/>
    </source>
</evidence>